<evidence type="ECO:0000313" key="3">
    <source>
        <dbReference type="Proteomes" id="UP000704611"/>
    </source>
</evidence>
<dbReference type="InterPro" id="IPR007433">
    <property type="entry name" value="DUF481"/>
</dbReference>
<keyword evidence="3" id="KW-1185">Reference proteome</keyword>
<gene>
    <name evidence="2" type="ORF">KQY15_14905</name>
</gene>
<protein>
    <submittedName>
        <fullName evidence="2">DUF481 domain-containing protein</fullName>
    </submittedName>
</protein>
<sequence>MKLFTVMALGSLAVSSALSAQETGADETKVWQTSAELGAITTSGNTVGTSVTGKIDARQELESWSNQYIVSAFFKEDEKTDADGNTVTERSAERYLISAKGAYKLDTEHDNLFIIGSHTSDKFGAFEKYNTVAVGYGTRLYDAETQHLDAEIGPGYFSGTRATGESESGFIVRGAASYNWQISESAAFSQTLSVEYGEDNTRTIAETALTAKINGAMQMKAAFLVQNDSDVQPDKENTDTQTSLTLVYSF</sequence>
<keyword evidence="1" id="KW-0732">Signal</keyword>
<dbReference type="Pfam" id="PF04338">
    <property type="entry name" value="DUF481"/>
    <property type="match status" value="1"/>
</dbReference>
<proteinExistence type="predicted"/>
<organism evidence="2 3">
    <name type="scientific">Arsukibacterium indicum</name>
    <dbReference type="NCBI Taxonomy" id="2848612"/>
    <lineage>
        <taxon>Bacteria</taxon>
        <taxon>Pseudomonadati</taxon>
        <taxon>Pseudomonadota</taxon>
        <taxon>Gammaproteobacteria</taxon>
        <taxon>Chromatiales</taxon>
        <taxon>Chromatiaceae</taxon>
        <taxon>Arsukibacterium</taxon>
    </lineage>
</organism>
<comment type="caution">
    <text evidence="2">The sequence shown here is derived from an EMBL/GenBank/DDBJ whole genome shotgun (WGS) entry which is preliminary data.</text>
</comment>
<accession>A0ABS6MNI8</accession>
<evidence type="ECO:0000313" key="2">
    <source>
        <dbReference type="EMBL" id="MBV2130383.1"/>
    </source>
</evidence>
<dbReference type="Proteomes" id="UP000704611">
    <property type="component" value="Unassembled WGS sequence"/>
</dbReference>
<feature type="signal peptide" evidence="1">
    <location>
        <begin position="1"/>
        <end position="20"/>
    </location>
</feature>
<evidence type="ECO:0000256" key="1">
    <source>
        <dbReference type="SAM" id="SignalP"/>
    </source>
</evidence>
<name>A0ABS6MNI8_9GAMM</name>
<reference evidence="2 3" key="1">
    <citation type="submission" date="2021-06" db="EMBL/GenBank/DDBJ databases">
        <title>Rheinheimera indica sp. nov., isolated from deep-sea sediment.</title>
        <authorList>
            <person name="Wang Z."/>
            <person name="Zhang X.-Y."/>
        </authorList>
    </citation>
    <scope>NUCLEOTIDE SEQUENCE [LARGE SCALE GENOMIC DNA]</scope>
    <source>
        <strain evidence="2 3">SM2107</strain>
    </source>
</reference>
<feature type="chain" id="PRO_5046739601" evidence="1">
    <location>
        <begin position="21"/>
        <end position="250"/>
    </location>
</feature>
<dbReference type="RefSeq" id="WP_217670547.1">
    <property type="nucleotide sequence ID" value="NZ_JAHRID010000007.1"/>
</dbReference>
<dbReference type="EMBL" id="JAHRID010000007">
    <property type="protein sequence ID" value="MBV2130383.1"/>
    <property type="molecule type" value="Genomic_DNA"/>
</dbReference>